<evidence type="ECO:0000313" key="1">
    <source>
        <dbReference type="EMBL" id="PXF47771.1"/>
    </source>
</evidence>
<comment type="caution">
    <text evidence="1">The sequence shown here is derived from an EMBL/GenBank/DDBJ whole genome shotgun (WGS) entry which is preliminary data.</text>
</comment>
<keyword evidence="2" id="KW-1185">Reference proteome</keyword>
<gene>
    <name evidence="1" type="ORF">BWQ96_02453</name>
</gene>
<organism evidence="1 2">
    <name type="scientific">Gracilariopsis chorda</name>
    <dbReference type="NCBI Taxonomy" id="448386"/>
    <lineage>
        <taxon>Eukaryota</taxon>
        <taxon>Rhodophyta</taxon>
        <taxon>Florideophyceae</taxon>
        <taxon>Rhodymeniophycidae</taxon>
        <taxon>Gracilariales</taxon>
        <taxon>Gracilariaceae</taxon>
        <taxon>Gracilariopsis</taxon>
    </lineage>
</organism>
<accession>A0A2V3J048</accession>
<dbReference type="AlphaFoldDB" id="A0A2V3J048"/>
<evidence type="ECO:0000313" key="2">
    <source>
        <dbReference type="Proteomes" id="UP000247409"/>
    </source>
</evidence>
<reference evidence="1 2" key="1">
    <citation type="journal article" date="2018" name="Mol. Biol. Evol.">
        <title>Analysis of the draft genome of the red seaweed Gracilariopsis chorda provides insights into genome size evolution in Rhodophyta.</title>
        <authorList>
            <person name="Lee J."/>
            <person name="Yang E.C."/>
            <person name="Graf L."/>
            <person name="Yang J.H."/>
            <person name="Qiu H."/>
            <person name="Zel Zion U."/>
            <person name="Chan C.X."/>
            <person name="Stephens T.G."/>
            <person name="Weber A.P.M."/>
            <person name="Boo G.H."/>
            <person name="Boo S.M."/>
            <person name="Kim K.M."/>
            <person name="Shin Y."/>
            <person name="Jung M."/>
            <person name="Lee S.J."/>
            <person name="Yim H.S."/>
            <person name="Lee J.H."/>
            <person name="Bhattacharya D."/>
            <person name="Yoon H.S."/>
        </authorList>
    </citation>
    <scope>NUCLEOTIDE SEQUENCE [LARGE SCALE GENOMIC DNA]</scope>
    <source>
        <strain evidence="1 2">SKKU-2015</strain>
        <tissue evidence="1">Whole body</tissue>
    </source>
</reference>
<protein>
    <submittedName>
        <fullName evidence="1">Uncharacterized protein</fullName>
    </submittedName>
</protein>
<dbReference type="EMBL" id="NBIV01000020">
    <property type="protein sequence ID" value="PXF47771.1"/>
    <property type="molecule type" value="Genomic_DNA"/>
</dbReference>
<dbReference type="OrthoDB" id="4357at2759"/>
<dbReference type="Proteomes" id="UP000247409">
    <property type="component" value="Unassembled WGS sequence"/>
</dbReference>
<proteinExistence type="predicted"/>
<sequence length="530" mass="60932">MRPRYLPSCMRYKERKTPRRFLTLFSTGILLASLFLLHEPNKATQDAVKEKQLLHDRSPFELKGIPPRYVNGGIIFRIPGTWNRLLSPWLKKPEVKFLNPKQSRYRYLYGPSRLMTSDGIGHSMGAINMEYNLALNLNLTYTHRVGFYSSLSRGDRFAVEDFFGWGVGEVRRKKVQEQGCSPKGGRWPDEEDMYACHVCDKPLHNGSMNIKKVLDIPDVFLDAGCQNPEALCWKKLYEFMQNNSLSHSIFQLPEKTCSPPNTDANFLKTKEIFFNKYWKKHGQLPWMATDGYTESNTQRRITLNPRELNIAIHSRRGDFLKPEIGRTLTNDTTFAAVLHEVLRVIQNTGTVFSFMPVAVHVYSEGKLLKEKALSTHSVELQDKNYYDNEGLARNEKWWKSLILSRLRTLKNHGPSKVRWEEKLRVKFHISEDTLSSLHNMIAADVFIGSHSGLSTHLVRSMSRGVNLLPHSSGIDTEIGKKGYICCSVPFNNDNGVFSLSTFEWYWRAYVSANVDSAWYSFKGHGDTQSK</sequence>
<name>A0A2V3J048_9FLOR</name>